<dbReference type="PANTHER" id="PTHR37211">
    <property type="entry name" value="EXPRESSED PROTEIN"/>
    <property type="match status" value="1"/>
</dbReference>
<sequence>MTKNKSKDSKPPCRTKCLKNTDSPFSMSKKVTRKSKKSSLENTQDNGVGSEGSMAMSADRHVCYAQSVQAADAEVLNLINMRKQISSSLNIPLALREDFCGTAVLSLEWCTSSVARTAYGIDNDTSVLSYAKKHTLATAETQDAASRVNLVHGNVLTPRSQFKTRIPRVDIIAALNYGICYFRTRKELVEYLCICKDGLKKGGCLIVDMYGGSDVYSVKGRTIIRKLRGFDYIFEQTGFNPMTNTVHINLHFHFKDNSWQRNAFQYDFRVWTIPEVREAFHDAGFEKLNIWVASSSHSTTSLDDLDGIESGGEPSSGEEEKENGAGILSYRIVESDWIPQLKRYNVYVVGCVEDGEETFSDQDYS</sequence>
<evidence type="ECO:0000313" key="3">
    <source>
        <dbReference type="EMBL" id="TPX43991.1"/>
    </source>
</evidence>
<evidence type="ECO:0008006" key="6">
    <source>
        <dbReference type="Google" id="ProtNLM"/>
    </source>
</evidence>
<dbReference type="Gene3D" id="3.40.50.150">
    <property type="entry name" value="Vaccinia Virus protein VP39"/>
    <property type="match status" value="1"/>
</dbReference>
<gene>
    <name evidence="3" type="ORF">SeLEV6574_g04775</name>
    <name evidence="2" type="ORF">SeMB42_g05826</name>
</gene>
<proteinExistence type="predicted"/>
<evidence type="ECO:0000256" key="1">
    <source>
        <dbReference type="SAM" id="MobiDB-lite"/>
    </source>
</evidence>
<comment type="caution">
    <text evidence="2">The sequence shown here is derived from an EMBL/GenBank/DDBJ whole genome shotgun (WGS) entry which is preliminary data.</text>
</comment>
<feature type="region of interest" description="Disordered" evidence="1">
    <location>
        <begin position="1"/>
        <end position="53"/>
    </location>
</feature>
<dbReference type="Proteomes" id="UP000320475">
    <property type="component" value="Unassembled WGS sequence"/>
</dbReference>
<dbReference type="EMBL" id="QEAM01000202">
    <property type="protein sequence ID" value="TPX43991.1"/>
    <property type="molecule type" value="Genomic_DNA"/>
</dbReference>
<reference evidence="4 5" key="1">
    <citation type="journal article" date="2019" name="Sci. Rep.">
        <title>Comparative genomics of chytrid fungi reveal insights into the obligate biotrophic and pathogenic lifestyle of Synchytrium endobioticum.</title>
        <authorList>
            <person name="van de Vossenberg B.T.L.H."/>
            <person name="Warris S."/>
            <person name="Nguyen H.D.T."/>
            <person name="van Gent-Pelzer M.P.E."/>
            <person name="Joly D.L."/>
            <person name="van de Geest H.C."/>
            <person name="Bonants P.J.M."/>
            <person name="Smith D.S."/>
            <person name="Levesque C.A."/>
            <person name="van der Lee T.A.J."/>
        </authorList>
    </citation>
    <scope>NUCLEOTIDE SEQUENCE [LARGE SCALE GENOMIC DNA]</scope>
    <source>
        <strain evidence="3 5">LEV6574</strain>
        <strain evidence="2 4">MB42</strain>
    </source>
</reference>
<evidence type="ECO:0000313" key="2">
    <source>
        <dbReference type="EMBL" id="TPX40885.1"/>
    </source>
</evidence>
<accession>A0A507CP13</accession>
<dbReference type="InterPro" id="IPR029063">
    <property type="entry name" value="SAM-dependent_MTases_sf"/>
</dbReference>
<dbReference type="Gene3D" id="2.20.25.110">
    <property type="entry name" value="S-adenosyl-L-methionine-dependent methyltransferases"/>
    <property type="match status" value="1"/>
</dbReference>
<protein>
    <recommendedName>
        <fullName evidence="6">Methyltransferase domain-containing protein</fullName>
    </recommendedName>
</protein>
<dbReference type="AlphaFoldDB" id="A0A507CP13"/>
<evidence type="ECO:0000313" key="5">
    <source>
        <dbReference type="Proteomes" id="UP000320475"/>
    </source>
</evidence>
<dbReference type="EMBL" id="QEAN01000296">
    <property type="protein sequence ID" value="TPX40885.1"/>
    <property type="molecule type" value="Genomic_DNA"/>
</dbReference>
<organism evidence="2 4">
    <name type="scientific">Synchytrium endobioticum</name>
    <dbReference type="NCBI Taxonomy" id="286115"/>
    <lineage>
        <taxon>Eukaryota</taxon>
        <taxon>Fungi</taxon>
        <taxon>Fungi incertae sedis</taxon>
        <taxon>Chytridiomycota</taxon>
        <taxon>Chytridiomycota incertae sedis</taxon>
        <taxon>Chytridiomycetes</taxon>
        <taxon>Synchytriales</taxon>
        <taxon>Synchytriaceae</taxon>
        <taxon>Synchytrium</taxon>
    </lineage>
</organism>
<dbReference type="VEuPathDB" id="FungiDB:SeMB42_g05826"/>
<dbReference type="SUPFAM" id="SSF53335">
    <property type="entry name" value="S-adenosyl-L-methionine-dependent methyltransferases"/>
    <property type="match status" value="1"/>
</dbReference>
<dbReference type="Proteomes" id="UP000317494">
    <property type="component" value="Unassembled WGS sequence"/>
</dbReference>
<evidence type="ECO:0000313" key="4">
    <source>
        <dbReference type="Proteomes" id="UP000317494"/>
    </source>
</evidence>
<keyword evidence="4" id="KW-1185">Reference proteome</keyword>
<feature type="region of interest" description="Disordered" evidence="1">
    <location>
        <begin position="298"/>
        <end position="323"/>
    </location>
</feature>
<feature type="compositionally biased region" description="Basic and acidic residues" evidence="1">
    <location>
        <begin position="1"/>
        <end position="11"/>
    </location>
</feature>
<name>A0A507CP13_9FUNG</name>
<dbReference type="PANTHER" id="PTHR37211:SF1">
    <property type="entry name" value="EXPRESSED PROTEIN"/>
    <property type="match status" value="1"/>
</dbReference>
<dbReference type="OrthoDB" id="3342809at2759"/>